<gene>
    <name evidence="1" type="ordered locus">Dde_3301</name>
</gene>
<dbReference type="Proteomes" id="UP000002710">
    <property type="component" value="Chromosome"/>
</dbReference>
<dbReference type="HOGENOM" id="CLU_867983_0_0_7"/>
<dbReference type="GO" id="GO:0008168">
    <property type="term" value="F:methyltransferase activity"/>
    <property type="evidence" value="ECO:0007669"/>
    <property type="project" value="UniProtKB-KW"/>
</dbReference>
<sequence length="320" mass="37117">MSDEQDWLPGGNGYDDLRINLPAAYSRQDETYKSAKKNTVRKSFLRNKLSFFTTALLQKTRYMEPLVMCGFVKKWFTDFEDYWRNALNGRPLYIADFHALRHAYRLKVQNPADYRWDSPDLHLANWQKPHNIYSTFSYVYGLALRPIRAYKAFRHLSAGMRALEFGCSLAPYYRTWKNYYNHIPVSWTLTDIANFPFHYARHLYMRDDAVTDMPVISPEKFDQPLEDGKVYDFIVITTVFEHLHKPLTIARHLLDHLAPGGIFVFDYILSGEATELDTPGGVKERTETLQFLSENLTILSGSLDNINESVGLCIGQKKTG</sequence>
<proteinExistence type="predicted"/>
<dbReference type="SUPFAM" id="SSF53335">
    <property type="entry name" value="S-adenosyl-L-methionine-dependent methyltransferases"/>
    <property type="match status" value="1"/>
</dbReference>
<dbReference type="eggNOG" id="ENOG5030814">
    <property type="taxonomic scope" value="Bacteria"/>
</dbReference>
<dbReference type="AlphaFoldDB" id="Q30W51"/>
<keyword evidence="2" id="KW-1185">Reference proteome</keyword>
<dbReference type="KEGG" id="dde:Dde_3301"/>
<keyword evidence="1" id="KW-0808">Transferase</keyword>
<dbReference type="RefSeq" id="WP_011369032.1">
    <property type="nucleotide sequence ID" value="NC_007519.1"/>
</dbReference>
<organism evidence="1 2">
    <name type="scientific">Oleidesulfovibrio alaskensis (strain ATCC BAA-1058 / DSM 17464 / G20)</name>
    <name type="common">Desulfovibrio alaskensis</name>
    <dbReference type="NCBI Taxonomy" id="207559"/>
    <lineage>
        <taxon>Bacteria</taxon>
        <taxon>Pseudomonadati</taxon>
        <taxon>Thermodesulfobacteriota</taxon>
        <taxon>Desulfovibrionia</taxon>
        <taxon>Desulfovibrionales</taxon>
        <taxon>Desulfovibrionaceae</taxon>
        <taxon>Oleidesulfovibrio</taxon>
    </lineage>
</organism>
<reference evidence="1 2" key="1">
    <citation type="journal article" date="2011" name="J. Bacteriol.">
        <title>Complete genome sequence and updated annotation of Desulfovibrio alaskensis G20.</title>
        <authorList>
            <person name="Hauser L.J."/>
            <person name="Land M.L."/>
            <person name="Brown S.D."/>
            <person name="Larimer F."/>
            <person name="Keller K.L."/>
            <person name="Rapp-Giles B.J."/>
            <person name="Price M.N."/>
            <person name="Lin M."/>
            <person name="Bruce D.C."/>
            <person name="Detter J.C."/>
            <person name="Tapia R."/>
            <person name="Han C.S."/>
            <person name="Goodwin L.A."/>
            <person name="Cheng J.F."/>
            <person name="Pitluck S."/>
            <person name="Copeland A."/>
            <person name="Lucas S."/>
            <person name="Nolan M."/>
            <person name="Lapidus A.L."/>
            <person name="Palumbo A.V."/>
            <person name="Wall J.D."/>
        </authorList>
    </citation>
    <scope>NUCLEOTIDE SEQUENCE [LARGE SCALE GENOMIC DNA]</scope>
    <source>
        <strain evidence="2">ATCC BAA 1058 / DSM 17464 / G20</strain>
    </source>
</reference>
<dbReference type="EMBL" id="CP000112">
    <property type="protein sequence ID" value="ABB40095.1"/>
    <property type="molecule type" value="Genomic_DNA"/>
</dbReference>
<dbReference type="Pfam" id="PF13489">
    <property type="entry name" value="Methyltransf_23"/>
    <property type="match status" value="1"/>
</dbReference>
<dbReference type="GO" id="GO:0032259">
    <property type="term" value="P:methylation"/>
    <property type="evidence" value="ECO:0007669"/>
    <property type="project" value="UniProtKB-KW"/>
</dbReference>
<accession>Q30W51</accession>
<evidence type="ECO:0000313" key="1">
    <source>
        <dbReference type="EMBL" id="ABB40095.1"/>
    </source>
</evidence>
<keyword evidence="1" id="KW-0489">Methyltransferase</keyword>
<name>Q30W51_OLEA2</name>
<dbReference type="Gene3D" id="3.40.50.150">
    <property type="entry name" value="Vaccinia Virus protein VP39"/>
    <property type="match status" value="1"/>
</dbReference>
<protein>
    <submittedName>
        <fullName evidence="1">Methyltransferase type 12</fullName>
    </submittedName>
</protein>
<dbReference type="InterPro" id="IPR029063">
    <property type="entry name" value="SAM-dependent_MTases_sf"/>
</dbReference>
<evidence type="ECO:0000313" key="2">
    <source>
        <dbReference type="Proteomes" id="UP000002710"/>
    </source>
</evidence>